<sequence>MHQVCKVSKAMLDPWWWDGLRSPRLHKHCSALWVVLGTRRRHSCCARVLLKLV</sequence>
<evidence type="ECO:0000313" key="2">
    <source>
        <dbReference type="Proteomes" id="UP001146120"/>
    </source>
</evidence>
<protein>
    <submittedName>
        <fullName evidence="1">Uncharacterized protein</fullName>
    </submittedName>
</protein>
<comment type="caution">
    <text evidence="1">The sequence shown here is derived from an EMBL/GenBank/DDBJ whole genome shotgun (WGS) entry which is preliminary data.</text>
</comment>
<dbReference type="Proteomes" id="UP001146120">
    <property type="component" value="Unassembled WGS sequence"/>
</dbReference>
<organism evidence="1 2">
    <name type="scientific">Lagenidium giganteum</name>
    <dbReference type="NCBI Taxonomy" id="4803"/>
    <lineage>
        <taxon>Eukaryota</taxon>
        <taxon>Sar</taxon>
        <taxon>Stramenopiles</taxon>
        <taxon>Oomycota</taxon>
        <taxon>Peronosporomycetes</taxon>
        <taxon>Pythiales</taxon>
        <taxon>Pythiaceae</taxon>
    </lineage>
</organism>
<dbReference type="AlphaFoldDB" id="A0AAV2YXW7"/>
<proteinExistence type="predicted"/>
<name>A0AAV2YXW7_9STRA</name>
<keyword evidence="2" id="KW-1185">Reference proteome</keyword>
<dbReference type="EMBL" id="DAKRPA010000081">
    <property type="protein sequence ID" value="DAZ99527.1"/>
    <property type="molecule type" value="Genomic_DNA"/>
</dbReference>
<reference evidence="1" key="1">
    <citation type="submission" date="2022-11" db="EMBL/GenBank/DDBJ databases">
        <authorList>
            <person name="Morgan W.R."/>
            <person name="Tartar A."/>
        </authorList>
    </citation>
    <scope>NUCLEOTIDE SEQUENCE</scope>
    <source>
        <strain evidence="1">ARSEF 373</strain>
    </source>
</reference>
<evidence type="ECO:0000313" key="1">
    <source>
        <dbReference type="EMBL" id="DAZ99527.1"/>
    </source>
</evidence>
<reference evidence="1" key="2">
    <citation type="journal article" date="2023" name="Microbiol Resour">
        <title>Decontamination and Annotation of the Draft Genome Sequence of the Oomycete Lagenidium giganteum ARSEF 373.</title>
        <authorList>
            <person name="Morgan W.R."/>
            <person name="Tartar A."/>
        </authorList>
    </citation>
    <scope>NUCLEOTIDE SEQUENCE</scope>
    <source>
        <strain evidence="1">ARSEF 373</strain>
    </source>
</reference>
<accession>A0AAV2YXW7</accession>
<gene>
    <name evidence="1" type="ORF">N0F65_005399</name>
</gene>